<gene>
    <name evidence="1" type="ORF">SCLCIDRAFT_670584</name>
</gene>
<protein>
    <submittedName>
        <fullName evidence="1">Uncharacterized protein</fullName>
    </submittedName>
</protein>
<proteinExistence type="predicted"/>
<sequence length="91" mass="10288">MCALHCSWSSASLTLPSSATSKKPSWMRLADRDSRIPKLVPDIQTRDTSKRARRIPSRLDDIEDINFSILRKKREGATCMVTIILFGALRV</sequence>
<evidence type="ECO:0000313" key="1">
    <source>
        <dbReference type="EMBL" id="KIM63876.1"/>
    </source>
</evidence>
<accession>A0A0C3E778</accession>
<name>A0A0C3E778_9AGAM</name>
<reference evidence="2" key="2">
    <citation type="submission" date="2015-01" db="EMBL/GenBank/DDBJ databases">
        <title>Evolutionary Origins and Diversification of the Mycorrhizal Mutualists.</title>
        <authorList>
            <consortium name="DOE Joint Genome Institute"/>
            <consortium name="Mycorrhizal Genomics Consortium"/>
            <person name="Kohler A."/>
            <person name="Kuo A."/>
            <person name="Nagy L.G."/>
            <person name="Floudas D."/>
            <person name="Copeland A."/>
            <person name="Barry K.W."/>
            <person name="Cichocki N."/>
            <person name="Veneault-Fourrey C."/>
            <person name="LaButti K."/>
            <person name="Lindquist E.A."/>
            <person name="Lipzen A."/>
            <person name="Lundell T."/>
            <person name="Morin E."/>
            <person name="Murat C."/>
            <person name="Riley R."/>
            <person name="Ohm R."/>
            <person name="Sun H."/>
            <person name="Tunlid A."/>
            <person name="Henrissat B."/>
            <person name="Grigoriev I.V."/>
            <person name="Hibbett D.S."/>
            <person name="Martin F."/>
        </authorList>
    </citation>
    <scope>NUCLEOTIDE SEQUENCE [LARGE SCALE GENOMIC DNA]</scope>
    <source>
        <strain evidence="2">Foug A</strain>
    </source>
</reference>
<organism evidence="1 2">
    <name type="scientific">Scleroderma citrinum Foug A</name>
    <dbReference type="NCBI Taxonomy" id="1036808"/>
    <lineage>
        <taxon>Eukaryota</taxon>
        <taxon>Fungi</taxon>
        <taxon>Dikarya</taxon>
        <taxon>Basidiomycota</taxon>
        <taxon>Agaricomycotina</taxon>
        <taxon>Agaricomycetes</taxon>
        <taxon>Agaricomycetidae</taxon>
        <taxon>Boletales</taxon>
        <taxon>Sclerodermatineae</taxon>
        <taxon>Sclerodermataceae</taxon>
        <taxon>Scleroderma</taxon>
    </lineage>
</organism>
<dbReference type="EMBL" id="KN822031">
    <property type="protein sequence ID" value="KIM63876.1"/>
    <property type="molecule type" value="Genomic_DNA"/>
</dbReference>
<dbReference type="HOGENOM" id="CLU_2428353_0_0_1"/>
<evidence type="ECO:0000313" key="2">
    <source>
        <dbReference type="Proteomes" id="UP000053989"/>
    </source>
</evidence>
<keyword evidence="2" id="KW-1185">Reference proteome</keyword>
<dbReference type="AlphaFoldDB" id="A0A0C3E778"/>
<dbReference type="Proteomes" id="UP000053989">
    <property type="component" value="Unassembled WGS sequence"/>
</dbReference>
<reference evidence="1 2" key="1">
    <citation type="submission" date="2014-04" db="EMBL/GenBank/DDBJ databases">
        <authorList>
            <consortium name="DOE Joint Genome Institute"/>
            <person name="Kuo A."/>
            <person name="Kohler A."/>
            <person name="Nagy L.G."/>
            <person name="Floudas D."/>
            <person name="Copeland A."/>
            <person name="Barry K.W."/>
            <person name="Cichocki N."/>
            <person name="Veneault-Fourrey C."/>
            <person name="LaButti K."/>
            <person name="Lindquist E.A."/>
            <person name="Lipzen A."/>
            <person name="Lundell T."/>
            <person name="Morin E."/>
            <person name="Murat C."/>
            <person name="Sun H."/>
            <person name="Tunlid A."/>
            <person name="Henrissat B."/>
            <person name="Grigoriev I.V."/>
            <person name="Hibbett D.S."/>
            <person name="Martin F."/>
            <person name="Nordberg H.P."/>
            <person name="Cantor M.N."/>
            <person name="Hua S.X."/>
        </authorList>
    </citation>
    <scope>NUCLEOTIDE SEQUENCE [LARGE SCALE GENOMIC DNA]</scope>
    <source>
        <strain evidence="1 2">Foug A</strain>
    </source>
</reference>
<dbReference type="InParanoid" id="A0A0C3E778"/>